<name>A0A2S4MCC6_9HYPH</name>
<evidence type="ECO:0000313" key="2">
    <source>
        <dbReference type="Proteomes" id="UP000236919"/>
    </source>
</evidence>
<dbReference type="AlphaFoldDB" id="A0A2S4MCC6"/>
<dbReference type="Proteomes" id="UP000236919">
    <property type="component" value="Unassembled WGS sequence"/>
</dbReference>
<gene>
    <name evidence="1" type="ORF">CYD53_10558</name>
</gene>
<keyword evidence="2" id="KW-1185">Reference proteome</keyword>
<reference evidence="1 2" key="1">
    <citation type="submission" date="2018-01" db="EMBL/GenBank/DDBJ databases">
        <title>Genomic Encyclopedia of Type Strains, Phase III (KMG-III): the genomes of soil and plant-associated and newly described type strains.</title>
        <authorList>
            <person name="Whitman W."/>
        </authorList>
    </citation>
    <scope>NUCLEOTIDE SEQUENCE [LARGE SCALE GENOMIC DNA]</scope>
    <source>
        <strain evidence="1 2">1131</strain>
    </source>
</reference>
<comment type="caution">
    <text evidence="1">The sequence shown here is derived from an EMBL/GenBank/DDBJ whole genome shotgun (WGS) entry which is preliminary data.</text>
</comment>
<dbReference type="EMBL" id="PQFZ01000005">
    <property type="protein sequence ID" value="POR52393.1"/>
    <property type="molecule type" value="Genomic_DNA"/>
</dbReference>
<evidence type="ECO:0000313" key="1">
    <source>
        <dbReference type="EMBL" id="POR52393.1"/>
    </source>
</evidence>
<proteinExistence type="predicted"/>
<accession>A0A2S4MCC6</accession>
<protein>
    <submittedName>
        <fullName evidence="1">Uncharacterized protein</fullName>
    </submittedName>
</protein>
<organism evidence="1 2">
    <name type="scientific">Bosea psychrotolerans</name>
    <dbReference type="NCBI Taxonomy" id="1871628"/>
    <lineage>
        <taxon>Bacteria</taxon>
        <taxon>Pseudomonadati</taxon>
        <taxon>Pseudomonadota</taxon>
        <taxon>Alphaproteobacteria</taxon>
        <taxon>Hyphomicrobiales</taxon>
        <taxon>Boseaceae</taxon>
        <taxon>Bosea</taxon>
    </lineage>
</organism>
<sequence length="68" mass="7713">MAELHPYEPSWRDQLGQLPMGDERVLPLRRRFVSSLLGSADSEQDTKKWEPVFRIDPALGRPACSSST</sequence>